<gene>
    <name evidence="8" type="ORF">ACFPOC_05340</name>
</gene>
<evidence type="ECO:0000256" key="3">
    <source>
        <dbReference type="ARBA" id="ARBA00022475"/>
    </source>
</evidence>
<organism evidence="8 9">
    <name type="scientific">Rubellimicrobium aerolatum</name>
    <dbReference type="NCBI Taxonomy" id="490979"/>
    <lineage>
        <taxon>Bacteria</taxon>
        <taxon>Pseudomonadati</taxon>
        <taxon>Pseudomonadota</taxon>
        <taxon>Alphaproteobacteria</taxon>
        <taxon>Rhodobacterales</taxon>
        <taxon>Roseobacteraceae</taxon>
        <taxon>Rubellimicrobium</taxon>
    </lineage>
</organism>
<sequence>MSRLVPHPLLSALLLLMWLALTRVSLGQLVLGALVALVAGWAMARLRPARPRLRRASAIPRLLGLVAWDILRSNAAVAWLILTDGRHGRRRSGFLRVPLRLRDPSALAVLAIIVTATPGTAWLEYDAETGVLLLHVFDLVDESQWRDLIQTRYESLLMEIFE</sequence>
<evidence type="ECO:0000313" key="8">
    <source>
        <dbReference type="EMBL" id="MFC5565843.1"/>
    </source>
</evidence>
<keyword evidence="3" id="KW-1003">Cell membrane</keyword>
<dbReference type="RefSeq" id="WP_209838625.1">
    <property type="nucleotide sequence ID" value="NZ_JAGGJP010000003.1"/>
</dbReference>
<comment type="caution">
    <text evidence="8">The sequence shown here is derived from an EMBL/GenBank/DDBJ whole genome shotgun (WGS) entry which is preliminary data.</text>
</comment>
<dbReference type="PANTHER" id="PTHR34584:SF1">
    <property type="entry name" value="NA(+)_H(+) ANTIPORTER SUBUNIT E1"/>
    <property type="match status" value="1"/>
</dbReference>
<evidence type="ECO:0000256" key="1">
    <source>
        <dbReference type="ARBA" id="ARBA00004651"/>
    </source>
</evidence>
<dbReference type="PANTHER" id="PTHR34584">
    <property type="entry name" value="NA(+)/H(+) ANTIPORTER SUBUNIT E1"/>
    <property type="match status" value="1"/>
</dbReference>
<dbReference type="Proteomes" id="UP001596056">
    <property type="component" value="Unassembled WGS sequence"/>
</dbReference>
<comment type="similarity">
    <text evidence="2">Belongs to the CPA3 antiporters (TC 2.A.63) subunit E family.</text>
</comment>
<evidence type="ECO:0000313" key="9">
    <source>
        <dbReference type="Proteomes" id="UP001596056"/>
    </source>
</evidence>
<dbReference type="InterPro" id="IPR002758">
    <property type="entry name" value="Cation_antiport_E"/>
</dbReference>
<evidence type="ECO:0000256" key="4">
    <source>
        <dbReference type="ARBA" id="ARBA00022692"/>
    </source>
</evidence>
<keyword evidence="5 7" id="KW-1133">Transmembrane helix</keyword>
<proteinExistence type="inferred from homology"/>
<keyword evidence="6 7" id="KW-0472">Membrane</keyword>
<protein>
    <submittedName>
        <fullName evidence="8">Na+/H+ antiporter subunit E</fullName>
    </submittedName>
</protein>
<evidence type="ECO:0000256" key="2">
    <source>
        <dbReference type="ARBA" id="ARBA00006228"/>
    </source>
</evidence>
<dbReference type="PIRSF" id="PIRSF019239">
    <property type="entry name" value="MrpE"/>
    <property type="match status" value="1"/>
</dbReference>
<keyword evidence="9" id="KW-1185">Reference proteome</keyword>
<evidence type="ECO:0000256" key="6">
    <source>
        <dbReference type="ARBA" id="ARBA00023136"/>
    </source>
</evidence>
<name>A0ABW0SA61_9RHOB</name>
<reference evidence="9" key="1">
    <citation type="journal article" date="2019" name="Int. J. Syst. Evol. Microbiol.">
        <title>The Global Catalogue of Microorganisms (GCM) 10K type strain sequencing project: providing services to taxonomists for standard genome sequencing and annotation.</title>
        <authorList>
            <consortium name="The Broad Institute Genomics Platform"/>
            <consortium name="The Broad Institute Genome Sequencing Center for Infectious Disease"/>
            <person name="Wu L."/>
            <person name="Ma J."/>
        </authorList>
    </citation>
    <scope>NUCLEOTIDE SEQUENCE [LARGE SCALE GENOMIC DNA]</scope>
    <source>
        <strain evidence="9">KACC 11588</strain>
    </source>
</reference>
<comment type="subcellular location">
    <subcellularLocation>
        <location evidence="1">Cell membrane</location>
        <topology evidence="1">Multi-pass membrane protein</topology>
    </subcellularLocation>
</comment>
<evidence type="ECO:0000256" key="5">
    <source>
        <dbReference type="ARBA" id="ARBA00022989"/>
    </source>
</evidence>
<evidence type="ECO:0000256" key="7">
    <source>
        <dbReference type="SAM" id="Phobius"/>
    </source>
</evidence>
<dbReference type="EMBL" id="JBHSNA010000003">
    <property type="protein sequence ID" value="MFC5565843.1"/>
    <property type="molecule type" value="Genomic_DNA"/>
</dbReference>
<feature type="transmembrane region" description="Helical" evidence="7">
    <location>
        <begin position="12"/>
        <end position="42"/>
    </location>
</feature>
<dbReference type="NCBIfam" id="NF006520">
    <property type="entry name" value="PRK08965.1-4"/>
    <property type="match status" value="1"/>
</dbReference>
<accession>A0ABW0SA61</accession>
<dbReference type="Pfam" id="PF01899">
    <property type="entry name" value="MNHE"/>
    <property type="match status" value="1"/>
</dbReference>
<keyword evidence="4 7" id="KW-0812">Transmembrane</keyword>